<organism evidence="1">
    <name type="scientific">viral metagenome</name>
    <dbReference type="NCBI Taxonomy" id="1070528"/>
    <lineage>
        <taxon>unclassified sequences</taxon>
        <taxon>metagenomes</taxon>
        <taxon>organismal metagenomes</taxon>
    </lineage>
</organism>
<protein>
    <recommendedName>
        <fullName evidence="2">DUF5672 domain-containing protein</fullName>
    </recommendedName>
</protein>
<evidence type="ECO:0000313" key="1">
    <source>
        <dbReference type="EMBL" id="QHT22758.1"/>
    </source>
</evidence>
<accession>A0A6C0E1X0</accession>
<reference evidence="1" key="1">
    <citation type="journal article" date="2020" name="Nature">
        <title>Giant virus diversity and host interactions through global metagenomics.</title>
        <authorList>
            <person name="Schulz F."/>
            <person name="Roux S."/>
            <person name="Paez-Espino D."/>
            <person name="Jungbluth S."/>
            <person name="Walsh D.A."/>
            <person name="Denef V.J."/>
            <person name="McMahon K.D."/>
            <person name="Konstantinidis K.T."/>
            <person name="Eloe-Fadrosh E.A."/>
            <person name="Kyrpides N.C."/>
            <person name="Woyke T."/>
        </authorList>
    </citation>
    <scope>NUCLEOTIDE SEQUENCE</scope>
    <source>
        <strain evidence="1">GVMAG-M-3300023179-114</strain>
    </source>
</reference>
<name>A0A6C0E1X0_9ZZZZ</name>
<sequence length="283" mass="33819">MVKIGTMYNSNLYRLKQFLKKGGLRLFRNLQLRTLALNRYINLKKKEISNISEKIKNTESYENDKILVIISCHTEDKLRFASIETIMNGLKEVEGIDILMVNSTNLHLSPVIKNMYKNQYIKYCEIPNDQNYGFSKWYYGLSQIDYMNYKFVTFINDSIFTHSSIKPFFDYTRFANVDLCGYNDSSQVTPHYQSYFFSIKSTAIEQFKKMFNDNKPFVKSYMDAVFHYELNLFNYFPNRDCFLKISHFPSQRSKNIFFENDFCYLKLRNSGLLPFTKLRRMRM</sequence>
<evidence type="ECO:0008006" key="2">
    <source>
        <dbReference type="Google" id="ProtNLM"/>
    </source>
</evidence>
<proteinExistence type="predicted"/>
<dbReference type="AlphaFoldDB" id="A0A6C0E1X0"/>
<dbReference type="EMBL" id="MN739720">
    <property type="protein sequence ID" value="QHT22758.1"/>
    <property type="molecule type" value="Genomic_DNA"/>
</dbReference>